<dbReference type="KEGG" id="pfer:IRI77_33655"/>
<evidence type="ECO:0000313" key="2">
    <source>
        <dbReference type="EMBL" id="QOY87646.1"/>
    </source>
</evidence>
<evidence type="ECO:0000256" key="1">
    <source>
        <dbReference type="SAM" id="SignalP"/>
    </source>
</evidence>
<reference evidence="2 3" key="1">
    <citation type="submission" date="2020-10" db="EMBL/GenBank/DDBJ databases">
        <title>Complete genome sequence of Paludibaculum fermentans P105T, a facultatively anaerobic acidobacterium capable of dissimilatory Fe(III) reduction.</title>
        <authorList>
            <person name="Dedysh S.N."/>
            <person name="Beletsky A.V."/>
            <person name="Kulichevskaya I.S."/>
            <person name="Mardanov A.V."/>
            <person name="Ravin N.V."/>
        </authorList>
    </citation>
    <scope>NUCLEOTIDE SEQUENCE [LARGE SCALE GENOMIC DNA]</scope>
    <source>
        <strain evidence="2 3">P105</strain>
    </source>
</reference>
<dbReference type="EMBL" id="CP063849">
    <property type="protein sequence ID" value="QOY87646.1"/>
    <property type="molecule type" value="Genomic_DNA"/>
</dbReference>
<dbReference type="Gene3D" id="3.30.70.2050">
    <property type="match status" value="1"/>
</dbReference>
<evidence type="ECO:0000313" key="3">
    <source>
        <dbReference type="Proteomes" id="UP000593892"/>
    </source>
</evidence>
<dbReference type="RefSeq" id="WP_194449313.1">
    <property type="nucleotide sequence ID" value="NZ_CP063849.1"/>
</dbReference>
<feature type="signal peptide" evidence="1">
    <location>
        <begin position="1"/>
        <end position="26"/>
    </location>
</feature>
<dbReference type="Proteomes" id="UP000593892">
    <property type="component" value="Chromosome"/>
</dbReference>
<feature type="chain" id="PRO_5032808687" evidence="1">
    <location>
        <begin position="27"/>
        <end position="159"/>
    </location>
</feature>
<name>A0A7S7NPY6_PALFE</name>
<proteinExistence type="predicted"/>
<organism evidence="2 3">
    <name type="scientific">Paludibaculum fermentans</name>
    <dbReference type="NCBI Taxonomy" id="1473598"/>
    <lineage>
        <taxon>Bacteria</taxon>
        <taxon>Pseudomonadati</taxon>
        <taxon>Acidobacteriota</taxon>
        <taxon>Terriglobia</taxon>
        <taxon>Bryobacterales</taxon>
        <taxon>Bryobacteraceae</taxon>
        <taxon>Paludibaculum</taxon>
    </lineage>
</organism>
<dbReference type="AlphaFoldDB" id="A0A7S7NPY6"/>
<dbReference type="SUPFAM" id="SSF160387">
    <property type="entry name" value="NosL/MerB-like"/>
    <property type="match status" value="2"/>
</dbReference>
<protein>
    <submittedName>
        <fullName evidence="2">Uncharacterized protein</fullName>
    </submittedName>
</protein>
<keyword evidence="1" id="KW-0732">Signal</keyword>
<dbReference type="PROSITE" id="PS51257">
    <property type="entry name" value="PROKAR_LIPOPROTEIN"/>
    <property type="match status" value="1"/>
</dbReference>
<accession>A0A7S7NPY6</accession>
<keyword evidence="3" id="KW-1185">Reference proteome</keyword>
<gene>
    <name evidence="2" type="ORF">IRI77_33655</name>
</gene>
<sequence>MNRTLSRRAWLSVCLLPAAITAGCNAVGWQAGELCKACQRPVHKNSRTVALLDGKQAVFCCPACARSEHLQSTKSVQIVELTDFNTGKPLATAGAYVVRNSDVNPCTEHTHAPGPDKRPMQTTFDRCSPGELAFAGKSDAEAFARQHGGQVIDFATLAR</sequence>